<sequence>MVKKLVDKFLYEDLSYKIRGCIFSVYNNLGFGHKEEVYQKSLAIEFEKEKIFFEKEKTLPIVYENKKVGYYKPDFIVENKMIIEIKAVEFMPKACETQLQYYLKGTGYKLGFVVNFGSKKLDIRRRVWSVDYQR</sequence>
<dbReference type="Pfam" id="PF13366">
    <property type="entry name" value="PDDEXK_3"/>
    <property type="match status" value="1"/>
</dbReference>
<comment type="caution">
    <text evidence="1">The sequence shown here is derived from an EMBL/GenBank/DDBJ whole genome shotgun (WGS) entry which is preliminary data.</text>
</comment>
<dbReference type="InterPro" id="IPR026350">
    <property type="entry name" value="GxxExxY"/>
</dbReference>
<dbReference type="EMBL" id="LCFA01000020">
    <property type="protein sequence ID" value="KKS81516.1"/>
    <property type="molecule type" value="Genomic_DNA"/>
</dbReference>
<organism evidence="1 2">
    <name type="scientific">Candidatus Wolfebacteria bacterium GW2011_GWC1_43_10</name>
    <dbReference type="NCBI Taxonomy" id="1619011"/>
    <lineage>
        <taxon>Bacteria</taxon>
        <taxon>Candidatus Wolfeibacteriota</taxon>
    </lineage>
</organism>
<evidence type="ECO:0008006" key="3">
    <source>
        <dbReference type="Google" id="ProtNLM"/>
    </source>
</evidence>
<dbReference type="NCBIfam" id="TIGR04256">
    <property type="entry name" value="GxxExxY"/>
    <property type="match status" value="1"/>
</dbReference>
<dbReference type="Gene3D" id="3.40.91.30">
    <property type="match status" value="1"/>
</dbReference>
<evidence type="ECO:0000313" key="1">
    <source>
        <dbReference type="EMBL" id="KKS81516.1"/>
    </source>
</evidence>
<name>A0A0G1EEP7_9BACT</name>
<dbReference type="Proteomes" id="UP000034810">
    <property type="component" value="Unassembled WGS sequence"/>
</dbReference>
<dbReference type="AlphaFoldDB" id="A0A0G1EEP7"/>
<reference evidence="1 2" key="1">
    <citation type="journal article" date="2015" name="Nature">
        <title>rRNA introns, odd ribosomes, and small enigmatic genomes across a large radiation of phyla.</title>
        <authorList>
            <person name="Brown C.T."/>
            <person name="Hug L.A."/>
            <person name="Thomas B.C."/>
            <person name="Sharon I."/>
            <person name="Castelle C.J."/>
            <person name="Singh A."/>
            <person name="Wilkins M.J."/>
            <person name="Williams K.H."/>
            <person name="Banfield J.F."/>
        </authorList>
    </citation>
    <scope>NUCLEOTIDE SEQUENCE [LARGE SCALE GENOMIC DNA]</scope>
</reference>
<protein>
    <recommendedName>
        <fullName evidence="3">GxxExxY protein</fullName>
    </recommendedName>
</protein>
<proteinExistence type="predicted"/>
<gene>
    <name evidence="1" type="ORF">UV58_C0020G0008</name>
</gene>
<accession>A0A0G1EEP7</accession>
<evidence type="ECO:0000313" key="2">
    <source>
        <dbReference type="Proteomes" id="UP000034810"/>
    </source>
</evidence>